<dbReference type="PANTHER" id="PTHR42202:SF1">
    <property type="entry name" value="GTP CYCLOHYDROLASE III"/>
    <property type="match status" value="1"/>
</dbReference>
<protein>
    <recommendedName>
        <fullName evidence="2 3">GTP cyclohydrolase III</fullName>
        <ecNumber evidence="2 3">3.5.4.29</ecNumber>
    </recommendedName>
</protein>
<dbReference type="GO" id="GO:0005525">
    <property type="term" value="F:GTP binding"/>
    <property type="evidence" value="ECO:0007669"/>
    <property type="project" value="UniProtKB-KW"/>
</dbReference>
<dbReference type="Gene3D" id="3.30.70.270">
    <property type="match status" value="1"/>
</dbReference>
<dbReference type="InterPro" id="IPR007839">
    <property type="entry name" value="GTP_CycHdrlase_3"/>
</dbReference>
<dbReference type="Gene3D" id="3.30.70.1230">
    <property type="entry name" value="Nucleotide cyclase"/>
    <property type="match status" value="1"/>
</dbReference>
<evidence type="ECO:0000256" key="3">
    <source>
        <dbReference type="PIRNR" id="PIRNR009265"/>
    </source>
</evidence>
<dbReference type="NCBIfam" id="NF002587">
    <property type="entry name" value="PRK02240.1"/>
    <property type="match status" value="1"/>
</dbReference>
<keyword evidence="2" id="KW-0547">Nucleotide-binding</keyword>
<dbReference type="PIRSF" id="PIRSF009265">
    <property type="entry name" value="GTP_cyclohydro_3"/>
    <property type="match status" value="1"/>
</dbReference>
<gene>
    <name evidence="2" type="primary">gch3</name>
    <name evidence="4" type="ORF">ACFQL7_14435</name>
</gene>
<dbReference type="RefSeq" id="WP_248908443.1">
    <property type="nucleotide sequence ID" value="NZ_CP109979.1"/>
</dbReference>
<dbReference type="EC" id="3.5.4.29" evidence="2 3"/>
<keyword evidence="2" id="KW-0342">GTP-binding</keyword>
<evidence type="ECO:0000313" key="5">
    <source>
        <dbReference type="Proteomes" id="UP001596417"/>
    </source>
</evidence>
<dbReference type="Pfam" id="PF05165">
    <property type="entry name" value="GCH_III"/>
    <property type="match status" value="1"/>
</dbReference>
<name>A0ABD5YSJ1_9EURY</name>
<comment type="similarity">
    <text evidence="2 3">Belongs to the archaeal-type GTP cyclohydrolase family.</text>
</comment>
<organism evidence="4 5">
    <name type="scientific">Halocatena marina</name>
    <dbReference type="NCBI Taxonomy" id="2934937"/>
    <lineage>
        <taxon>Archaea</taxon>
        <taxon>Methanobacteriati</taxon>
        <taxon>Methanobacteriota</taxon>
        <taxon>Stenosarchaea group</taxon>
        <taxon>Halobacteria</taxon>
        <taxon>Halobacteriales</taxon>
        <taxon>Natronomonadaceae</taxon>
        <taxon>Halocatena</taxon>
    </lineage>
</organism>
<dbReference type="InterPro" id="IPR043128">
    <property type="entry name" value="Rev_trsase/Diguanyl_cyclase"/>
</dbReference>
<evidence type="ECO:0000313" key="4">
    <source>
        <dbReference type="EMBL" id="MFC7190907.1"/>
    </source>
</evidence>
<dbReference type="AlphaFoldDB" id="A0ABD5YSJ1"/>
<dbReference type="PANTHER" id="PTHR42202">
    <property type="entry name" value="GTP CYCLOHYDROLASE III"/>
    <property type="match status" value="1"/>
</dbReference>
<comment type="catalytic activity">
    <reaction evidence="2 3">
        <text>GTP + 3 H2O = 2-amino-5-formylamino-6-(5-phospho-D-ribosylamino)pyrimidin-4(3H)-one + 2 phosphate + 2 H(+)</text>
        <dbReference type="Rhea" id="RHEA:22468"/>
        <dbReference type="ChEBI" id="CHEBI:15377"/>
        <dbReference type="ChEBI" id="CHEBI:15378"/>
        <dbReference type="ChEBI" id="CHEBI:37565"/>
        <dbReference type="ChEBI" id="CHEBI:43474"/>
        <dbReference type="ChEBI" id="CHEBI:57258"/>
        <dbReference type="EC" id="3.5.4.29"/>
    </reaction>
</comment>
<dbReference type="HAMAP" id="MF_00608">
    <property type="entry name" value="GTP_cyclohydro_3"/>
    <property type="match status" value="1"/>
</dbReference>
<dbReference type="GO" id="GO:0043740">
    <property type="term" value="F:GTP cyclohydrolase IIa activity"/>
    <property type="evidence" value="ECO:0007669"/>
    <property type="project" value="UniProtKB-UniRule"/>
</dbReference>
<sequence length="263" mass="29093">MIQTTLFQLDDYGPWTVQPTPRSEMDLQVLQARLYANIAAFVGDREGYAFYTRGDNIIGITNGLDREEHERLQASLRNRYPVTVSFGIGTGETPRTALEAASTALQTAGSAQDETRTGVCRGKTLIEDRMKNGTSDENTVHVAHFDIESATEQFTDRLDAFETYTAIHRWCGSLARHLYRTHDALSFFVGGDNVVSICPAMDEQAYHDVIDHVTESVGIPFRVGVGAGRTAHKAGLAAKYGLERGRERKQPVVITEQPQTVSL</sequence>
<dbReference type="GeneID" id="76200576"/>
<keyword evidence="1 2" id="KW-0378">Hydrolase</keyword>
<proteinExistence type="inferred from homology"/>
<evidence type="ECO:0000256" key="1">
    <source>
        <dbReference type="ARBA" id="ARBA00022801"/>
    </source>
</evidence>
<dbReference type="EMBL" id="JBHTAX010000001">
    <property type="protein sequence ID" value="MFC7190907.1"/>
    <property type="molecule type" value="Genomic_DNA"/>
</dbReference>
<keyword evidence="5" id="KW-1185">Reference proteome</keyword>
<comment type="function">
    <text evidence="2 3">Catalyzes the formation of 2-amino-5-formylamino-6-ribofuranosylamino-4(3H)-pyrimidinone ribonucleotide monophosphate and inorganic phosphate from GTP. Also has an independent pyrophosphate phosphohydrolase activity.</text>
</comment>
<accession>A0ABD5YSJ1</accession>
<dbReference type="Proteomes" id="UP001596417">
    <property type="component" value="Unassembled WGS sequence"/>
</dbReference>
<evidence type="ECO:0000256" key="2">
    <source>
        <dbReference type="HAMAP-Rule" id="MF_00608"/>
    </source>
</evidence>
<dbReference type="InterPro" id="IPR029787">
    <property type="entry name" value="Nucleotide_cyclase"/>
</dbReference>
<comment type="caution">
    <text evidence="4">The sequence shown here is derived from an EMBL/GenBank/DDBJ whole genome shotgun (WGS) entry which is preliminary data.</text>
</comment>
<reference evidence="4 5" key="1">
    <citation type="journal article" date="2019" name="Int. J. Syst. Evol. Microbiol.">
        <title>The Global Catalogue of Microorganisms (GCM) 10K type strain sequencing project: providing services to taxonomists for standard genome sequencing and annotation.</title>
        <authorList>
            <consortium name="The Broad Institute Genomics Platform"/>
            <consortium name="The Broad Institute Genome Sequencing Center for Infectious Disease"/>
            <person name="Wu L."/>
            <person name="Ma J."/>
        </authorList>
    </citation>
    <scope>NUCLEOTIDE SEQUENCE [LARGE SCALE GENOMIC DNA]</scope>
    <source>
        <strain evidence="4 5">RDMS1</strain>
    </source>
</reference>